<evidence type="ECO:0000256" key="3">
    <source>
        <dbReference type="ARBA" id="ARBA00022519"/>
    </source>
</evidence>
<dbReference type="Proteomes" id="UP000829517">
    <property type="component" value="Unassembled WGS sequence"/>
</dbReference>
<gene>
    <name evidence="8" type="ORF">JM658_06375</name>
</gene>
<evidence type="ECO:0000313" key="8">
    <source>
        <dbReference type="EMBL" id="MCF8714454.1"/>
    </source>
</evidence>
<evidence type="ECO:0000256" key="2">
    <source>
        <dbReference type="ARBA" id="ARBA00022475"/>
    </source>
</evidence>
<protein>
    <submittedName>
        <fullName evidence="8">Lipid A biosynthesis acyltransferase</fullName>
    </submittedName>
</protein>
<dbReference type="EMBL" id="JAETXX010000002">
    <property type="protein sequence ID" value="MCF8714454.1"/>
    <property type="molecule type" value="Genomic_DNA"/>
</dbReference>
<evidence type="ECO:0000256" key="1">
    <source>
        <dbReference type="ARBA" id="ARBA00004533"/>
    </source>
</evidence>
<evidence type="ECO:0000256" key="4">
    <source>
        <dbReference type="ARBA" id="ARBA00022679"/>
    </source>
</evidence>
<dbReference type="InterPro" id="IPR004960">
    <property type="entry name" value="LipA_acyltrans"/>
</dbReference>
<evidence type="ECO:0000256" key="7">
    <source>
        <dbReference type="SAM" id="Phobius"/>
    </source>
</evidence>
<dbReference type="PANTHER" id="PTHR30606:SF10">
    <property type="entry name" value="PHOSPHATIDYLINOSITOL MANNOSIDE ACYLTRANSFERASE"/>
    <property type="match status" value="1"/>
</dbReference>
<feature type="transmembrane region" description="Helical" evidence="7">
    <location>
        <begin position="12"/>
        <end position="39"/>
    </location>
</feature>
<keyword evidence="7" id="KW-1133">Transmembrane helix</keyword>
<sequence>MQLLIYLLAYPLLWIISILPFPIFYKVSDAVYGLVYYIIGYRKKMVLSNLERCFPEKSEEELLLIRKKFYKHMCDLFLEMIKSLTMSQTEMKKRAKFNNVELLDKYAEQNRSVVLLCGHYANYEWVLSLGQHIKHDGFGIYSPLSNKYFDKLIKKTRKRQGGTLISKFNTAKTIVKNYRANHLSLYGFVNDQSPQVSHTRYWRPFFGTVVPVHTAAETLAKKFDLAIVFFCVKKVKRGFYETTIIDVTDNPKAYSDYEITDIYTEMLEKEIRNKPEYYLWTHNRFKHRNKVPKESGKDNIKVKYS</sequence>
<dbReference type="PIRSF" id="PIRSF026649">
    <property type="entry name" value="MsbB"/>
    <property type="match status" value="1"/>
</dbReference>
<keyword evidence="7" id="KW-0812">Transmembrane</keyword>
<reference evidence="8 9" key="1">
    <citation type="submission" date="2021-01" db="EMBL/GenBank/DDBJ databases">
        <title>Genome sequencing of Joostella atrarenae M1-2 (= KCTC 23194).</title>
        <authorList>
            <person name="Zakaria M.R."/>
            <person name="Lam M.Q."/>
            <person name="Chong C.S."/>
        </authorList>
    </citation>
    <scope>NUCLEOTIDE SEQUENCE [LARGE SCALE GENOMIC DNA]</scope>
    <source>
        <strain evidence="8 9">M1-2</strain>
    </source>
</reference>
<dbReference type="Pfam" id="PF03279">
    <property type="entry name" value="Lip_A_acyltrans"/>
    <property type="match status" value="1"/>
</dbReference>
<dbReference type="RefSeq" id="WP_236958413.1">
    <property type="nucleotide sequence ID" value="NZ_JAETXX010000002.1"/>
</dbReference>
<dbReference type="GO" id="GO:0016746">
    <property type="term" value="F:acyltransferase activity"/>
    <property type="evidence" value="ECO:0007669"/>
    <property type="project" value="UniProtKB-KW"/>
</dbReference>
<organism evidence="8 9">
    <name type="scientific">Joostella atrarenae</name>
    <dbReference type="NCBI Taxonomy" id="679257"/>
    <lineage>
        <taxon>Bacteria</taxon>
        <taxon>Pseudomonadati</taxon>
        <taxon>Bacteroidota</taxon>
        <taxon>Flavobacteriia</taxon>
        <taxon>Flavobacteriales</taxon>
        <taxon>Flavobacteriaceae</taxon>
        <taxon>Joostella</taxon>
    </lineage>
</organism>
<evidence type="ECO:0000256" key="6">
    <source>
        <dbReference type="ARBA" id="ARBA00023315"/>
    </source>
</evidence>
<accession>A0ABS9J210</accession>
<keyword evidence="3" id="KW-0997">Cell inner membrane</keyword>
<comment type="caution">
    <text evidence="8">The sequence shown here is derived from an EMBL/GenBank/DDBJ whole genome shotgun (WGS) entry which is preliminary data.</text>
</comment>
<keyword evidence="6 8" id="KW-0012">Acyltransferase</keyword>
<keyword evidence="5 7" id="KW-0472">Membrane</keyword>
<keyword evidence="4" id="KW-0808">Transferase</keyword>
<dbReference type="PANTHER" id="PTHR30606">
    <property type="entry name" value="LIPID A BIOSYNTHESIS LAUROYL ACYLTRANSFERASE"/>
    <property type="match status" value="1"/>
</dbReference>
<name>A0ABS9J210_9FLAO</name>
<evidence type="ECO:0000313" key="9">
    <source>
        <dbReference type="Proteomes" id="UP000829517"/>
    </source>
</evidence>
<comment type="subcellular location">
    <subcellularLocation>
        <location evidence="1">Cell inner membrane</location>
    </subcellularLocation>
</comment>
<keyword evidence="9" id="KW-1185">Reference proteome</keyword>
<dbReference type="CDD" id="cd07984">
    <property type="entry name" value="LPLAT_LABLAT-like"/>
    <property type="match status" value="1"/>
</dbReference>
<evidence type="ECO:0000256" key="5">
    <source>
        <dbReference type="ARBA" id="ARBA00023136"/>
    </source>
</evidence>
<proteinExistence type="predicted"/>
<keyword evidence="2" id="KW-1003">Cell membrane</keyword>